<dbReference type="AlphaFoldDB" id="A0A2K9P1Z8"/>
<feature type="signal peptide" evidence="3">
    <location>
        <begin position="1"/>
        <end position="29"/>
    </location>
</feature>
<accession>A0A2K9P1Z8</accession>
<dbReference type="InterPro" id="IPR035088">
    <property type="entry name" value="PA_Ca-bd"/>
</dbReference>
<name>A0A2K9P1Z8_9FIRM</name>
<dbReference type="SUPFAM" id="SSF51126">
    <property type="entry name" value="Pectin lyase-like"/>
    <property type="match status" value="1"/>
</dbReference>
<dbReference type="Gene3D" id="2.160.20.10">
    <property type="entry name" value="Single-stranded right-handed beta-helix, Pectin lyase-like"/>
    <property type="match status" value="1"/>
</dbReference>
<proteinExistence type="predicted"/>
<dbReference type="InterPro" id="IPR011050">
    <property type="entry name" value="Pectin_lyase_fold/virulence"/>
</dbReference>
<evidence type="ECO:0000256" key="3">
    <source>
        <dbReference type="SAM" id="SignalP"/>
    </source>
</evidence>
<feature type="domain" description="Protective antigen Ca-binding" evidence="4">
    <location>
        <begin position="864"/>
        <end position="892"/>
    </location>
</feature>
<dbReference type="EMBL" id="CP020991">
    <property type="protein sequence ID" value="AUO19292.1"/>
    <property type="molecule type" value="Genomic_DNA"/>
</dbReference>
<dbReference type="InterPro" id="IPR012334">
    <property type="entry name" value="Pectin_lyas_fold"/>
</dbReference>
<sequence length="979" mass="104869">MLKKIVCMVISAFMLVSLITVFDTSEVSAANTLPAFPGAEGGGMYATGGRGGQVVHVTNLNDSGSGSFRDAVGTSNRIVVFDVGGTITLKSDVVVKGNVTILGQTAPGGAGITLKNGKIGMGGDNIIVRYISSRPGEKGSGDYDAWGGSNGSNSIIDHCSIGWANDEQFGLYSNNMNQTVQYTIIGPSDCVSYHSKGAHGFGVMFGKGENSWHHNLICHSLSRNFRGKVVGTYAMDFVNNVIYDWGSQTAYGTFGHENYVNNYLKAGPSTKGGYNFINISSGTAPENYKFYLTGNKMVNPDNSVMSKQTNNNWSGFNFGSAGYDEAYYRSNSHYPINVNGVNVSVAQNPESADAAYSNVLAYAGSGINAASRPKIDKQVIEETRTGTGSLTGGRDFSTVTDSAVLDAITKYGIKHMDYNSYYPSSSSKQIVDSDNDGMPDSWETARGLNPNSASDATGDYQGKGYNNIEYYSHDLTIDSFPKGTVTLSPELTPTATPKPTAAPILNGNLIKSLTIKDAANAADWSIQNNLQTGDVIYGDRANTFTNVSNYLKGAEWIRMACDSKNLQSDVAEFTAGSAITVYIGLDTRVSNLPSWLSGWTANDYILQASNDVTYKIYQKNFNQGDKVTLGTNGPPSGVVMYTAFVKQAVTPTPEPAPVTGDVTYIAEDFANGRQNEQSGTFTLKPSYAGTGIQDLFSSDGTTIDNEYVKGYKDFIGNSSSSSTKGDPYVSGVNLSAGTYTMYYLGSNNRGITMNLASGSGTVASETRTQTPVVITEDGSARELWLSAITFTLPQDLTEGSLTFTNSSTWLPDLYAVKFVKQLSYIAEDFSKGRQNEQAGTFVISDDFIGTEVQYMFCSNGTTIDNEYVKGYKNFIGNPNASNTLGDPYVDGINLSAGTHTVYFIGAYNRGITMSLSDGSGVVATAERTESPVTLTPAGAEKELQLSKITFTLSQDLTNGTLTFTNLSTWLPDLYAVKIV</sequence>
<keyword evidence="6" id="KW-1185">Reference proteome</keyword>
<dbReference type="KEGG" id="mpec:B9O19_01129"/>
<dbReference type="PANTHER" id="PTHR42970">
    <property type="entry name" value="PECTATE LYASE C-RELATED"/>
    <property type="match status" value="1"/>
</dbReference>
<evidence type="ECO:0000313" key="6">
    <source>
        <dbReference type="Proteomes" id="UP000235589"/>
    </source>
</evidence>
<dbReference type="GeneID" id="98062537"/>
<dbReference type="GO" id="GO:0016829">
    <property type="term" value="F:lyase activity"/>
    <property type="evidence" value="ECO:0007669"/>
    <property type="project" value="UniProtKB-KW"/>
</dbReference>
<keyword evidence="2" id="KW-0325">Glycoprotein</keyword>
<keyword evidence="3" id="KW-0732">Signal</keyword>
<evidence type="ECO:0000259" key="4">
    <source>
        <dbReference type="Pfam" id="PF03495"/>
    </source>
</evidence>
<dbReference type="Proteomes" id="UP000235589">
    <property type="component" value="Chromosome"/>
</dbReference>
<dbReference type="PANTHER" id="PTHR42970:SF1">
    <property type="entry name" value="PECTATE LYASE C-RELATED"/>
    <property type="match status" value="1"/>
</dbReference>
<protein>
    <submittedName>
        <fullName evidence="5">Pectate lyase family 1</fullName>
    </submittedName>
</protein>
<evidence type="ECO:0000313" key="5">
    <source>
        <dbReference type="EMBL" id="AUO19292.1"/>
    </source>
</evidence>
<reference evidence="5 6" key="1">
    <citation type="submission" date="2017-04" db="EMBL/GenBank/DDBJ databases">
        <title>Monoglobus pectinilyticus 14 draft genome.</title>
        <authorList>
            <person name="Kim C."/>
            <person name="Rosendale D.I."/>
            <person name="Kelly W.J."/>
            <person name="Tannock G.W."/>
            <person name="Patchett M.L."/>
            <person name="Jordens J.Z."/>
        </authorList>
    </citation>
    <scope>NUCLEOTIDE SEQUENCE [LARGE SCALE GENOMIC DNA]</scope>
    <source>
        <strain evidence="5 6">14</strain>
    </source>
</reference>
<evidence type="ECO:0000256" key="2">
    <source>
        <dbReference type="ARBA" id="ARBA00023180"/>
    </source>
</evidence>
<evidence type="ECO:0000256" key="1">
    <source>
        <dbReference type="ARBA" id="ARBA00022723"/>
    </source>
</evidence>
<gene>
    <name evidence="5" type="ORF">B9O19_01129</name>
</gene>
<dbReference type="GO" id="GO:0046872">
    <property type="term" value="F:metal ion binding"/>
    <property type="evidence" value="ECO:0007669"/>
    <property type="project" value="UniProtKB-KW"/>
</dbReference>
<dbReference type="RefSeq" id="WP_102365507.1">
    <property type="nucleotide sequence ID" value="NZ_CP020991.1"/>
</dbReference>
<dbReference type="Pfam" id="PF03495">
    <property type="entry name" value="Binary_toxB"/>
    <property type="match status" value="1"/>
</dbReference>
<organism evidence="5 6">
    <name type="scientific">Monoglobus pectinilyticus</name>
    <dbReference type="NCBI Taxonomy" id="1981510"/>
    <lineage>
        <taxon>Bacteria</taxon>
        <taxon>Bacillati</taxon>
        <taxon>Bacillota</taxon>
        <taxon>Clostridia</taxon>
        <taxon>Monoglobales</taxon>
        <taxon>Monoglobaceae</taxon>
        <taxon>Monoglobus</taxon>
    </lineage>
</organism>
<dbReference type="OrthoDB" id="9804686at2"/>
<dbReference type="InterPro" id="IPR052063">
    <property type="entry name" value="Polysaccharide_Lyase_1"/>
</dbReference>
<feature type="chain" id="PRO_5014953609" evidence="3">
    <location>
        <begin position="30"/>
        <end position="979"/>
    </location>
</feature>
<keyword evidence="5" id="KW-0456">Lyase</keyword>
<keyword evidence="1" id="KW-0479">Metal-binding</keyword>